<accession>C4GHV8</accession>
<name>C4GHV8_9NEIS</name>
<dbReference type="EMBL" id="ACJW02000002">
    <property type="protein sequence ID" value="EEP68546.1"/>
    <property type="molecule type" value="Genomic_DNA"/>
</dbReference>
<dbReference type="HOGENOM" id="CLU_3234781_0_0_4"/>
<evidence type="ECO:0000313" key="1">
    <source>
        <dbReference type="EMBL" id="EEP68546.1"/>
    </source>
</evidence>
<proteinExistence type="predicted"/>
<gene>
    <name evidence="1" type="ORF">GCWU000324_00446</name>
</gene>
<reference evidence="1" key="1">
    <citation type="submission" date="2009-04" db="EMBL/GenBank/DDBJ databases">
        <authorList>
            <person name="Weinstock G."/>
            <person name="Sodergren E."/>
            <person name="Clifton S."/>
            <person name="Fulton L."/>
            <person name="Fulton B."/>
            <person name="Courtney L."/>
            <person name="Fronick C."/>
            <person name="Harrison M."/>
            <person name="Strong C."/>
            <person name="Farmer C."/>
            <person name="Delahaunty K."/>
            <person name="Markovic C."/>
            <person name="Hall O."/>
            <person name="Minx P."/>
            <person name="Tomlinson C."/>
            <person name="Mitreva M."/>
            <person name="Nelson J."/>
            <person name="Hou S."/>
            <person name="Wollam A."/>
            <person name="Pepin K.H."/>
            <person name="Johnson M."/>
            <person name="Bhonagiri V."/>
            <person name="Nash W.E."/>
            <person name="Warren W."/>
            <person name="Chinwalla A."/>
            <person name="Mardis E.R."/>
            <person name="Wilson R.K."/>
        </authorList>
    </citation>
    <scope>NUCLEOTIDE SEQUENCE [LARGE SCALE GENOMIC DNA]</scope>
    <source>
        <strain evidence="1">ATCC 51147</strain>
    </source>
</reference>
<evidence type="ECO:0000313" key="2">
    <source>
        <dbReference type="Proteomes" id="UP000003009"/>
    </source>
</evidence>
<dbReference type="PROSITE" id="PS51257">
    <property type="entry name" value="PROKAR_LIPOPROTEIN"/>
    <property type="match status" value="1"/>
</dbReference>
<dbReference type="STRING" id="629741.GCWU000324_00446"/>
<dbReference type="Proteomes" id="UP000003009">
    <property type="component" value="Unassembled WGS sequence"/>
</dbReference>
<organism evidence="1 2">
    <name type="scientific">Kingella oralis ATCC 51147</name>
    <dbReference type="NCBI Taxonomy" id="629741"/>
    <lineage>
        <taxon>Bacteria</taxon>
        <taxon>Pseudomonadati</taxon>
        <taxon>Pseudomonadota</taxon>
        <taxon>Betaproteobacteria</taxon>
        <taxon>Neisseriales</taxon>
        <taxon>Neisseriaceae</taxon>
        <taxon>Kingella</taxon>
    </lineage>
</organism>
<keyword evidence="2" id="KW-1185">Reference proteome</keyword>
<sequence>MAVMRLFGLVLLLAALSGCAGTYARGYGNEHGAAGMVGRSFSW</sequence>
<protein>
    <recommendedName>
        <fullName evidence="3">Lipoprotein</fullName>
    </recommendedName>
</protein>
<dbReference type="AlphaFoldDB" id="C4GHV8"/>
<evidence type="ECO:0008006" key="3">
    <source>
        <dbReference type="Google" id="ProtNLM"/>
    </source>
</evidence>
<comment type="caution">
    <text evidence="1">The sequence shown here is derived from an EMBL/GenBank/DDBJ whole genome shotgun (WGS) entry which is preliminary data.</text>
</comment>